<keyword evidence="13" id="KW-0597">Phosphoprotein</keyword>
<comment type="pathway">
    <text evidence="3 13 14">Sulfur metabolism; hydrogen sulfide biosynthesis; sulfite from sulfate: step 2/3.</text>
</comment>
<feature type="domain" description="APS kinase" evidence="15">
    <location>
        <begin position="25"/>
        <end position="175"/>
    </location>
</feature>
<evidence type="ECO:0000256" key="11">
    <source>
        <dbReference type="ARBA" id="ARBA00031393"/>
    </source>
</evidence>
<dbReference type="Pfam" id="PF01583">
    <property type="entry name" value="APS_kinase"/>
    <property type="match status" value="1"/>
</dbReference>
<dbReference type="InterPro" id="IPR027417">
    <property type="entry name" value="P-loop_NTPase"/>
</dbReference>
<evidence type="ECO:0000313" key="17">
    <source>
        <dbReference type="Proteomes" id="UP001596105"/>
    </source>
</evidence>
<evidence type="ECO:0000256" key="12">
    <source>
        <dbReference type="ARBA" id="ARBA00031464"/>
    </source>
</evidence>
<keyword evidence="6 13" id="KW-0808">Transferase</keyword>
<gene>
    <name evidence="13 16" type="primary">cysC</name>
    <name evidence="16" type="ORF">ACFPPD_05015</name>
</gene>
<evidence type="ECO:0000256" key="10">
    <source>
        <dbReference type="ARBA" id="ARBA00029724"/>
    </source>
</evidence>
<dbReference type="NCBIfam" id="NF003013">
    <property type="entry name" value="PRK03846.1"/>
    <property type="match status" value="1"/>
</dbReference>
<evidence type="ECO:0000256" key="9">
    <source>
        <dbReference type="ARBA" id="ARBA00022840"/>
    </source>
</evidence>
<dbReference type="SUPFAM" id="SSF52540">
    <property type="entry name" value="P-loop containing nucleoside triphosphate hydrolases"/>
    <property type="match status" value="1"/>
</dbReference>
<organism evidence="16 17">
    <name type="scientific">Cohnella suwonensis</name>
    <dbReference type="NCBI Taxonomy" id="696072"/>
    <lineage>
        <taxon>Bacteria</taxon>
        <taxon>Bacillati</taxon>
        <taxon>Bacillota</taxon>
        <taxon>Bacilli</taxon>
        <taxon>Bacillales</taxon>
        <taxon>Paenibacillaceae</taxon>
        <taxon>Cohnella</taxon>
    </lineage>
</organism>
<reference evidence="17" key="1">
    <citation type="journal article" date="2019" name="Int. J. Syst. Evol. Microbiol.">
        <title>The Global Catalogue of Microorganisms (GCM) 10K type strain sequencing project: providing services to taxonomists for standard genome sequencing and annotation.</title>
        <authorList>
            <consortium name="The Broad Institute Genomics Platform"/>
            <consortium name="The Broad Institute Genome Sequencing Center for Infectious Disease"/>
            <person name="Wu L."/>
            <person name="Ma J."/>
        </authorList>
    </citation>
    <scope>NUCLEOTIDE SEQUENCE [LARGE SCALE GENOMIC DNA]</scope>
    <source>
        <strain evidence="17">CCUG 57113</strain>
    </source>
</reference>
<comment type="function">
    <text evidence="2 13 14">Catalyzes the synthesis of activated sulfate.</text>
</comment>
<dbReference type="GO" id="GO:0004020">
    <property type="term" value="F:adenylylsulfate kinase activity"/>
    <property type="evidence" value="ECO:0007669"/>
    <property type="project" value="UniProtKB-EC"/>
</dbReference>
<dbReference type="PANTHER" id="PTHR11055:SF1">
    <property type="entry name" value="PAPS SYNTHETASE, ISOFORM D"/>
    <property type="match status" value="1"/>
</dbReference>
<evidence type="ECO:0000256" key="13">
    <source>
        <dbReference type="HAMAP-Rule" id="MF_00065"/>
    </source>
</evidence>
<keyword evidence="17" id="KW-1185">Reference proteome</keyword>
<accession>A0ABW0LS03</accession>
<feature type="binding site" evidence="13">
    <location>
        <begin position="33"/>
        <end position="40"/>
    </location>
    <ligand>
        <name>ATP</name>
        <dbReference type="ChEBI" id="CHEBI:30616"/>
    </ligand>
</feature>
<evidence type="ECO:0000256" key="8">
    <source>
        <dbReference type="ARBA" id="ARBA00022777"/>
    </source>
</evidence>
<dbReference type="RefSeq" id="WP_209746402.1">
    <property type="nucleotide sequence ID" value="NZ_JBHSMH010000007.1"/>
</dbReference>
<dbReference type="HAMAP" id="MF_00065">
    <property type="entry name" value="Adenylyl_sulf_kinase"/>
    <property type="match status" value="1"/>
</dbReference>
<dbReference type="Gene3D" id="3.40.50.300">
    <property type="entry name" value="P-loop containing nucleotide triphosphate hydrolases"/>
    <property type="match status" value="1"/>
</dbReference>
<comment type="similarity">
    <text evidence="4 13 14">Belongs to the APS kinase family.</text>
</comment>
<keyword evidence="7 13" id="KW-0547">Nucleotide-binding</keyword>
<comment type="catalytic activity">
    <reaction evidence="1 13 14">
        <text>adenosine 5'-phosphosulfate + ATP = 3'-phosphoadenylyl sulfate + ADP + H(+)</text>
        <dbReference type="Rhea" id="RHEA:24152"/>
        <dbReference type="ChEBI" id="CHEBI:15378"/>
        <dbReference type="ChEBI" id="CHEBI:30616"/>
        <dbReference type="ChEBI" id="CHEBI:58243"/>
        <dbReference type="ChEBI" id="CHEBI:58339"/>
        <dbReference type="ChEBI" id="CHEBI:456216"/>
        <dbReference type="EC" id="2.7.1.25"/>
    </reaction>
</comment>
<sequence length="209" mass="23794">MDSLQAVSHNSKVNREDRLRLNRHRSFVLWFTGLSGAGKSTLAYEMESELHRRGIRCFVLDGDDLRHGLNGNLGFGREDRRENIRRAGEVAKLFVEAGTVVLASFISPYREDRQRAKELFDPDEFMEIHVRCPLEECARRDPKGLYRKAAEGRMPGFTGIDSEYEIPLAPDLVVETNRLSVSQSVRLVVQAAESRRLLASEERGGFAWD</sequence>
<dbReference type="CDD" id="cd02027">
    <property type="entry name" value="APSK"/>
    <property type="match status" value="1"/>
</dbReference>
<evidence type="ECO:0000313" key="16">
    <source>
        <dbReference type="EMBL" id="MFC5468071.1"/>
    </source>
</evidence>
<keyword evidence="8 13" id="KW-0418">Kinase</keyword>
<dbReference type="EC" id="2.7.1.25" evidence="5 13"/>
<keyword evidence="9 13" id="KW-0067">ATP-binding</keyword>
<name>A0ABW0LS03_9BACL</name>
<evidence type="ECO:0000256" key="1">
    <source>
        <dbReference type="ARBA" id="ARBA00001823"/>
    </source>
</evidence>
<evidence type="ECO:0000256" key="6">
    <source>
        <dbReference type="ARBA" id="ARBA00022679"/>
    </source>
</evidence>
<proteinExistence type="inferred from homology"/>
<evidence type="ECO:0000256" key="4">
    <source>
        <dbReference type="ARBA" id="ARBA00007008"/>
    </source>
</evidence>
<protein>
    <recommendedName>
        <fullName evidence="5 13">Adenylyl-sulfate kinase</fullName>
        <ecNumber evidence="5 13">2.7.1.25</ecNumber>
    </recommendedName>
    <alternativeName>
        <fullName evidence="11 13">APS kinase</fullName>
    </alternativeName>
    <alternativeName>
        <fullName evidence="12 13">ATP adenosine-5'-phosphosulfate 3'-phosphotransferase</fullName>
    </alternativeName>
    <alternativeName>
        <fullName evidence="10 13">Adenosine-5'-phosphosulfate kinase</fullName>
    </alternativeName>
</protein>
<dbReference type="InterPro" id="IPR002891">
    <property type="entry name" value="APS"/>
</dbReference>
<dbReference type="InterPro" id="IPR059117">
    <property type="entry name" value="APS_kinase_dom"/>
</dbReference>
<dbReference type="EMBL" id="JBHSMH010000007">
    <property type="protein sequence ID" value="MFC5468071.1"/>
    <property type="molecule type" value="Genomic_DNA"/>
</dbReference>
<evidence type="ECO:0000256" key="2">
    <source>
        <dbReference type="ARBA" id="ARBA00002632"/>
    </source>
</evidence>
<dbReference type="NCBIfam" id="TIGR00455">
    <property type="entry name" value="apsK"/>
    <property type="match status" value="1"/>
</dbReference>
<evidence type="ECO:0000256" key="3">
    <source>
        <dbReference type="ARBA" id="ARBA00004806"/>
    </source>
</evidence>
<evidence type="ECO:0000259" key="15">
    <source>
        <dbReference type="Pfam" id="PF01583"/>
    </source>
</evidence>
<evidence type="ECO:0000256" key="5">
    <source>
        <dbReference type="ARBA" id="ARBA00012121"/>
    </source>
</evidence>
<feature type="active site" description="Phosphoserine intermediate" evidence="13">
    <location>
        <position position="107"/>
    </location>
</feature>
<evidence type="ECO:0000256" key="14">
    <source>
        <dbReference type="RuleBase" id="RU004347"/>
    </source>
</evidence>
<comment type="caution">
    <text evidence="16">The sequence shown here is derived from an EMBL/GenBank/DDBJ whole genome shotgun (WGS) entry which is preliminary data.</text>
</comment>
<evidence type="ECO:0000256" key="7">
    <source>
        <dbReference type="ARBA" id="ARBA00022741"/>
    </source>
</evidence>
<dbReference type="PANTHER" id="PTHR11055">
    <property type="entry name" value="BIFUNCTIONAL 3'-PHOSPHOADENOSINE 5'-PHOSPHOSULFATE SYNTHASE"/>
    <property type="match status" value="1"/>
</dbReference>
<dbReference type="Proteomes" id="UP001596105">
    <property type="component" value="Unassembled WGS sequence"/>
</dbReference>